<reference evidence="2" key="1">
    <citation type="journal article" date="2018" name="Nat. Plants">
        <title>Whole-genome landscape of Medicago truncatula symbiotic genes.</title>
        <authorList>
            <person name="Pecrix Y."/>
            <person name="Staton S.E."/>
            <person name="Sallet E."/>
            <person name="Lelandais-Briere C."/>
            <person name="Moreau S."/>
            <person name="Carrere S."/>
            <person name="Blein T."/>
            <person name="Jardinaud M.F."/>
            <person name="Latrasse D."/>
            <person name="Zouine M."/>
            <person name="Zahm M."/>
            <person name="Kreplak J."/>
            <person name="Mayjonade B."/>
            <person name="Satge C."/>
            <person name="Perez M."/>
            <person name="Cauet S."/>
            <person name="Marande W."/>
            <person name="Chantry-Darmon C."/>
            <person name="Lopez-Roques C."/>
            <person name="Bouchez O."/>
            <person name="Berard A."/>
            <person name="Debelle F."/>
            <person name="Munos S."/>
            <person name="Bendahmane A."/>
            <person name="Berges H."/>
            <person name="Niebel A."/>
            <person name="Buitink J."/>
            <person name="Frugier F."/>
            <person name="Benhamed M."/>
            <person name="Crespi M."/>
            <person name="Gouzy J."/>
            <person name="Gamas P."/>
        </authorList>
    </citation>
    <scope>NUCLEOTIDE SEQUENCE [LARGE SCALE GENOMIC DNA]</scope>
    <source>
        <strain evidence="2">cv. Jemalong A17</strain>
    </source>
</reference>
<comment type="caution">
    <text evidence="1">The sequence shown here is derived from an EMBL/GenBank/DDBJ whole genome shotgun (WGS) entry which is preliminary data.</text>
</comment>
<proteinExistence type="predicted"/>
<gene>
    <name evidence="1" type="ORF">MtrunA17_Chr1g0201691</name>
</gene>
<protein>
    <submittedName>
        <fullName evidence="1">Uncharacterized protein</fullName>
    </submittedName>
</protein>
<dbReference type="EMBL" id="PSQE01000001">
    <property type="protein sequence ID" value="RHN81673.1"/>
    <property type="molecule type" value="Genomic_DNA"/>
</dbReference>
<accession>A0A396JZV9</accession>
<dbReference type="Gramene" id="rna5747">
    <property type="protein sequence ID" value="RHN81673.1"/>
    <property type="gene ID" value="gene5747"/>
</dbReference>
<dbReference type="AlphaFoldDB" id="A0A396JZV9"/>
<evidence type="ECO:0000313" key="1">
    <source>
        <dbReference type="EMBL" id="RHN81673.1"/>
    </source>
</evidence>
<sequence length="50" mass="6269">MYNKIKMNRIIIWHLDQKVKILRLEREDIEEGIKQRSCRIKIVVVFNFYF</sequence>
<name>A0A396JZV9_MEDTR</name>
<evidence type="ECO:0000313" key="2">
    <source>
        <dbReference type="Proteomes" id="UP000265566"/>
    </source>
</evidence>
<dbReference type="Proteomes" id="UP000265566">
    <property type="component" value="Chromosome 1"/>
</dbReference>
<organism evidence="1 2">
    <name type="scientific">Medicago truncatula</name>
    <name type="common">Barrel medic</name>
    <name type="synonym">Medicago tribuloides</name>
    <dbReference type="NCBI Taxonomy" id="3880"/>
    <lineage>
        <taxon>Eukaryota</taxon>
        <taxon>Viridiplantae</taxon>
        <taxon>Streptophyta</taxon>
        <taxon>Embryophyta</taxon>
        <taxon>Tracheophyta</taxon>
        <taxon>Spermatophyta</taxon>
        <taxon>Magnoliopsida</taxon>
        <taxon>eudicotyledons</taxon>
        <taxon>Gunneridae</taxon>
        <taxon>Pentapetalae</taxon>
        <taxon>rosids</taxon>
        <taxon>fabids</taxon>
        <taxon>Fabales</taxon>
        <taxon>Fabaceae</taxon>
        <taxon>Papilionoideae</taxon>
        <taxon>50 kb inversion clade</taxon>
        <taxon>NPAAA clade</taxon>
        <taxon>Hologalegina</taxon>
        <taxon>IRL clade</taxon>
        <taxon>Trifolieae</taxon>
        <taxon>Medicago</taxon>
    </lineage>
</organism>